<evidence type="ECO:0000313" key="1">
    <source>
        <dbReference type="EMBL" id="KMU54183.1"/>
    </source>
</evidence>
<comment type="caution">
    <text evidence="1">The sequence shown here is derived from an EMBL/GenBank/DDBJ whole genome shotgun (WGS) entry which is preliminary data.</text>
</comment>
<name>A0A656VQP6_SERMA</name>
<evidence type="ECO:0000313" key="2">
    <source>
        <dbReference type="Proteomes" id="UP000037482"/>
    </source>
</evidence>
<proteinExistence type="predicted"/>
<reference evidence="1 2" key="1">
    <citation type="submission" date="2015-06" db="EMBL/GenBank/DDBJ databases">
        <title>Draft Genome of Serratia marcescens Strain AH0650_Sm1.</title>
        <authorList>
            <person name="Wan Y."/>
            <person name="Gorrie C."/>
            <person name="Holt K."/>
        </authorList>
    </citation>
    <scope>NUCLEOTIDE SEQUENCE [LARGE SCALE GENOMIC DNA]</scope>
    <source>
        <strain evidence="1 2">AH0650_Sm1</strain>
    </source>
</reference>
<protein>
    <submittedName>
        <fullName evidence="1">Uncharacterized protein</fullName>
    </submittedName>
</protein>
<dbReference type="Proteomes" id="UP000037482">
    <property type="component" value="Unassembled WGS sequence"/>
</dbReference>
<organism evidence="1 2">
    <name type="scientific">Serratia marcescens</name>
    <dbReference type="NCBI Taxonomy" id="615"/>
    <lineage>
        <taxon>Bacteria</taxon>
        <taxon>Pseudomonadati</taxon>
        <taxon>Pseudomonadota</taxon>
        <taxon>Gammaproteobacteria</taxon>
        <taxon>Enterobacterales</taxon>
        <taxon>Yersiniaceae</taxon>
        <taxon>Serratia</taxon>
    </lineage>
</organism>
<dbReference type="EMBL" id="LFJS01000001">
    <property type="protein sequence ID" value="KMU54183.1"/>
    <property type="molecule type" value="Genomic_DNA"/>
</dbReference>
<accession>A0A656VQP6</accession>
<sequence length="181" mass="20043">MIYPRFPRERQAVTLSRPVLAGLSPLSRGTLDGTLRFDFTDLPDSLKEAEDSPCGGLRCQLGAYRSVALPFVDETAQHLLRHIEGCAQGIADFIILRSQFHGPGNDETSPGGRGRHRKHGYRAQRYQRSFPCTIFRRRQFFRSAGSAHALVKTACLSLNARYRLPIATPIALASSSMEVAA</sequence>
<dbReference type="AlphaFoldDB" id="A0A656VQP6"/>
<gene>
    <name evidence="1" type="ORF">AB868_00091</name>
</gene>